<feature type="region of interest" description="Disordered" evidence="1">
    <location>
        <begin position="364"/>
        <end position="412"/>
    </location>
</feature>
<gene>
    <name evidence="2" type="ORF">Pr1d_28640</name>
</gene>
<accession>A0A5B9QNJ0</accession>
<evidence type="ECO:0000313" key="2">
    <source>
        <dbReference type="EMBL" id="QEG35563.1"/>
    </source>
</evidence>
<evidence type="ECO:0000313" key="3">
    <source>
        <dbReference type="Proteomes" id="UP000323917"/>
    </source>
</evidence>
<dbReference type="AlphaFoldDB" id="A0A5B9QNJ0"/>
<evidence type="ECO:0000256" key="1">
    <source>
        <dbReference type="SAM" id="MobiDB-lite"/>
    </source>
</evidence>
<feature type="compositionally biased region" description="Polar residues" evidence="1">
    <location>
        <begin position="391"/>
        <end position="404"/>
    </location>
</feature>
<dbReference type="KEGG" id="bgok:Pr1d_28640"/>
<feature type="compositionally biased region" description="Low complexity" evidence="1">
    <location>
        <begin position="34"/>
        <end position="49"/>
    </location>
</feature>
<protein>
    <submittedName>
        <fullName evidence="2">Uncharacterized protein</fullName>
    </submittedName>
</protein>
<dbReference type="EMBL" id="CP042913">
    <property type="protein sequence ID" value="QEG35563.1"/>
    <property type="molecule type" value="Genomic_DNA"/>
</dbReference>
<feature type="compositionally biased region" description="Polar residues" evidence="1">
    <location>
        <begin position="64"/>
        <end position="79"/>
    </location>
</feature>
<feature type="compositionally biased region" description="Low complexity" evidence="1">
    <location>
        <begin position="380"/>
        <end position="390"/>
    </location>
</feature>
<sequence length="412" mass="45048">MSEMCLIFCLLLFGQLGDRYPISETDSVLPLDLSEEASSSPAEQPPQDSAETDSTAGLFEDSPQDTLEQNTIEGSTETDPITAVETPVVTPPSETSKPAPPATTSVPSTSTADSPDSILKSFSESVSGSQLPGTPVALTEVIASSPTRREQTQHVEAYWDLSQAVLDYNLALKETIELATLRRGIAQAGPQWEHSLNLAKSREQLALERAQVAQQRVAAILSLTSEDHAPLPSDFPFVGTYNTRFSELFPLQNSISQEQTPRIAKEYDGFLTGAAGVIENQAKEISNAREWMFTVSEQRSPNTDGKELLTAYELFAARRRLFVQTVADYNRAIVRYTELATPGTVEPQRLVAMLIRVEGTPATTVDSAVRRTSAEEQLDSSDVSRSQSRSTPENSWNALPNNAERSILVPRR</sequence>
<organism evidence="2 3">
    <name type="scientific">Bythopirellula goksoeyrii</name>
    <dbReference type="NCBI Taxonomy" id="1400387"/>
    <lineage>
        <taxon>Bacteria</taxon>
        <taxon>Pseudomonadati</taxon>
        <taxon>Planctomycetota</taxon>
        <taxon>Planctomycetia</taxon>
        <taxon>Pirellulales</taxon>
        <taxon>Lacipirellulaceae</taxon>
        <taxon>Bythopirellula</taxon>
    </lineage>
</organism>
<feature type="compositionally biased region" description="Low complexity" evidence="1">
    <location>
        <begin position="91"/>
        <end position="117"/>
    </location>
</feature>
<dbReference type="Proteomes" id="UP000323917">
    <property type="component" value="Chromosome"/>
</dbReference>
<feature type="compositionally biased region" description="Polar residues" evidence="1">
    <location>
        <begin position="120"/>
        <end position="132"/>
    </location>
</feature>
<feature type="region of interest" description="Disordered" evidence="1">
    <location>
        <begin position="34"/>
        <end position="133"/>
    </location>
</feature>
<name>A0A5B9QNJ0_9BACT</name>
<reference evidence="2 3" key="1">
    <citation type="submission" date="2019-08" db="EMBL/GenBank/DDBJ databases">
        <title>Deep-cultivation of Planctomycetes and their phenomic and genomic characterization uncovers novel biology.</title>
        <authorList>
            <person name="Wiegand S."/>
            <person name="Jogler M."/>
            <person name="Boedeker C."/>
            <person name="Pinto D."/>
            <person name="Vollmers J."/>
            <person name="Rivas-Marin E."/>
            <person name="Kohn T."/>
            <person name="Peeters S.H."/>
            <person name="Heuer A."/>
            <person name="Rast P."/>
            <person name="Oberbeckmann S."/>
            <person name="Bunk B."/>
            <person name="Jeske O."/>
            <person name="Meyerdierks A."/>
            <person name="Storesund J.E."/>
            <person name="Kallscheuer N."/>
            <person name="Luecker S."/>
            <person name="Lage O.M."/>
            <person name="Pohl T."/>
            <person name="Merkel B.J."/>
            <person name="Hornburger P."/>
            <person name="Mueller R.-W."/>
            <person name="Bruemmer F."/>
            <person name="Labrenz M."/>
            <person name="Spormann A.M."/>
            <person name="Op den Camp H."/>
            <person name="Overmann J."/>
            <person name="Amann R."/>
            <person name="Jetten M.S.M."/>
            <person name="Mascher T."/>
            <person name="Medema M.H."/>
            <person name="Devos D.P."/>
            <person name="Kaster A.-K."/>
            <person name="Ovreas L."/>
            <person name="Rohde M."/>
            <person name="Galperin M.Y."/>
            <person name="Jogler C."/>
        </authorList>
    </citation>
    <scope>NUCLEOTIDE SEQUENCE [LARGE SCALE GENOMIC DNA]</scope>
    <source>
        <strain evidence="2 3">Pr1d</strain>
    </source>
</reference>
<proteinExistence type="predicted"/>
<dbReference type="OrthoDB" id="282964at2"/>
<dbReference type="RefSeq" id="WP_148074063.1">
    <property type="nucleotide sequence ID" value="NZ_CP042913.1"/>
</dbReference>
<keyword evidence="3" id="KW-1185">Reference proteome</keyword>